<dbReference type="PANTHER" id="PTHR31400">
    <property type="entry name" value="GUANYLYL CYCLASE DOMAIN CONTAINING PROTEIN 1 GUCD1"/>
    <property type="match status" value="1"/>
</dbReference>
<dbReference type="Proteomes" id="UP001418222">
    <property type="component" value="Unassembled WGS sequence"/>
</dbReference>
<name>A0AAP0BE38_9ASPA</name>
<dbReference type="PANTHER" id="PTHR31400:SF1">
    <property type="entry name" value="PROTEIN GUCD1"/>
    <property type="match status" value="1"/>
</dbReference>
<gene>
    <name evidence="1" type="ORF">KSP39_PZI013434</name>
</gene>
<organism evidence="1 2">
    <name type="scientific">Platanthera zijinensis</name>
    <dbReference type="NCBI Taxonomy" id="2320716"/>
    <lineage>
        <taxon>Eukaryota</taxon>
        <taxon>Viridiplantae</taxon>
        <taxon>Streptophyta</taxon>
        <taxon>Embryophyta</taxon>
        <taxon>Tracheophyta</taxon>
        <taxon>Spermatophyta</taxon>
        <taxon>Magnoliopsida</taxon>
        <taxon>Liliopsida</taxon>
        <taxon>Asparagales</taxon>
        <taxon>Orchidaceae</taxon>
        <taxon>Orchidoideae</taxon>
        <taxon>Orchideae</taxon>
        <taxon>Orchidinae</taxon>
        <taxon>Platanthera</taxon>
    </lineage>
</organism>
<evidence type="ECO:0000313" key="1">
    <source>
        <dbReference type="EMBL" id="KAK8935411.1"/>
    </source>
</evidence>
<reference evidence="1 2" key="1">
    <citation type="journal article" date="2022" name="Nat. Plants">
        <title>Genomes of leafy and leafless Platanthera orchids illuminate the evolution of mycoheterotrophy.</title>
        <authorList>
            <person name="Li M.H."/>
            <person name="Liu K.W."/>
            <person name="Li Z."/>
            <person name="Lu H.C."/>
            <person name="Ye Q.L."/>
            <person name="Zhang D."/>
            <person name="Wang J.Y."/>
            <person name="Li Y.F."/>
            <person name="Zhong Z.M."/>
            <person name="Liu X."/>
            <person name="Yu X."/>
            <person name="Liu D.K."/>
            <person name="Tu X.D."/>
            <person name="Liu B."/>
            <person name="Hao Y."/>
            <person name="Liao X.Y."/>
            <person name="Jiang Y.T."/>
            <person name="Sun W.H."/>
            <person name="Chen J."/>
            <person name="Chen Y.Q."/>
            <person name="Ai Y."/>
            <person name="Zhai J.W."/>
            <person name="Wu S.S."/>
            <person name="Zhou Z."/>
            <person name="Hsiao Y.Y."/>
            <person name="Wu W.L."/>
            <person name="Chen Y.Y."/>
            <person name="Lin Y.F."/>
            <person name="Hsu J.L."/>
            <person name="Li C.Y."/>
            <person name="Wang Z.W."/>
            <person name="Zhao X."/>
            <person name="Zhong W.Y."/>
            <person name="Ma X.K."/>
            <person name="Ma L."/>
            <person name="Huang J."/>
            <person name="Chen G.Z."/>
            <person name="Huang M.Z."/>
            <person name="Huang L."/>
            <person name="Peng D.H."/>
            <person name="Luo Y.B."/>
            <person name="Zou S.Q."/>
            <person name="Chen S.P."/>
            <person name="Lan S."/>
            <person name="Tsai W.C."/>
            <person name="Van de Peer Y."/>
            <person name="Liu Z.J."/>
        </authorList>
    </citation>
    <scope>NUCLEOTIDE SEQUENCE [LARGE SCALE GENOMIC DNA]</scope>
    <source>
        <strain evidence="1">Lor287</strain>
    </source>
</reference>
<evidence type="ECO:0000313" key="2">
    <source>
        <dbReference type="Proteomes" id="UP001418222"/>
    </source>
</evidence>
<accession>A0AAP0BE38</accession>
<proteinExistence type="predicted"/>
<evidence type="ECO:0008006" key="3">
    <source>
        <dbReference type="Google" id="ProtNLM"/>
    </source>
</evidence>
<protein>
    <recommendedName>
        <fullName evidence="3">Guanylyl cyclase</fullName>
    </recommendedName>
</protein>
<dbReference type="Gene3D" id="3.90.70.10">
    <property type="entry name" value="Cysteine proteinases"/>
    <property type="match status" value="1"/>
</dbReference>
<keyword evidence="2" id="KW-1185">Reference proteome</keyword>
<dbReference type="EMBL" id="JBBWWQ010000011">
    <property type="protein sequence ID" value="KAK8935411.1"/>
    <property type="molecule type" value="Genomic_DNA"/>
</dbReference>
<sequence length="252" mass="28209">MDGSISRCRRTKFLMHIFITLCFALCLIFDSEKLPLVDLKSRVSGIAETEDPNHAGGFSKLTAGLVMCPLCFIVNRLVNMVGDGKNGGEQCEANAARSTGFDACATIPARSHFVDVPHVRQEFHWDCGLACVLMVMRTLGIQHYNIHHLADLCSTTSVWTVDLAYILKRFSVSFHFFTVTIGANPKFSAETFYMEQLQDDLRRVDRLFDKALETGIDIVCRSISEVHIAALISSGQYIAVALVDKIKLRYFF</sequence>
<dbReference type="AlphaFoldDB" id="A0AAP0BE38"/>
<dbReference type="InterPro" id="IPR018616">
    <property type="entry name" value="GUCD1"/>
</dbReference>
<dbReference type="Pfam" id="PF09778">
    <property type="entry name" value="Guanylate_cyc_2"/>
    <property type="match status" value="1"/>
</dbReference>
<comment type="caution">
    <text evidence="1">The sequence shown here is derived from an EMBL/GenBank/DDBJ whole genome shotgun (WGS) entry which is preliminary data.</text>
</comment>